<evidence type="ECO:0000259" key="1">
    <source>
        <dbReference type="Pfam" id="PF01609"/>
    </source>
</evidence>
<dbReference type="PANTHER" id="PTHR30298:SF0">
    <property type="entry name" value="PROTEIN YBFL-RELATED"/>
    <property type="match status" value="1"/>
</dbReference>
<dbReference type="GO" id="GO:0004803">
    <property type="term" value="F:transposase activity"/>
    <property type="evidence" value="ECO:0007669"/>
    <property type="project" value="InterPro"/>
</dbReference>
<gene>
    <name evidence="2" type="ORF">GA0074694_2191</name>
</gene>
<feature type="domain" description="Transposase IS4-like" evidence="1">
    <location>
        <begin position="37"/>
        <end position="267"/>
    </location>
</feature>
<dbReference type="PANTHER" id="PTHR30298">
    <property type="entry name" value="H REPEAT-ASSOCIATED PREDICTED TRANSPOSASE"/>
    <property type="match status" value="1"/>
</dbReference>
<evidence type="ECO:0000313" key="3">
    <source>
        <dbReference type="Proteomes" id="UP000198906"/>
    </source>
</evidence>
<dbReference type="GO" id="GO:0003677">
    <property type="term" value="F:DNA binding"/>
    <property type="evidence" value="ECO:0007669"/>
    <property type="project" value="InterPro"/>
</dbReference>
<keyword evidence="3" id="KW-1185">Reference proteome</keyword>
<dbReference type="InterPro" id="IPR051698">
    <property type="entry name" value="Transposase_11-like"/>
</dbReference>
<protein>
    <submittedName>
        <fullName evidence="2">Transposase DDE domain-containing protein</fullName>
    </submittedName>
</protein>
<proteinExistence type="predicted"/>
<dbReference type="Pfam" id="PF01609">
    <property type="entry name" value="DDE_Tnp_1"/>
    <property type="match status" value="1"/>
</dbReference>
<evidence type="ECO:0000313" key="2">
    <source>
        <dbReference type="EMBL" id="SCL17971.1"/>
    </source>
</evidence>
<accession>A0A1C6RLC2</accession>
<organism evidence="2 3">
    <name type="scientific">Micromonospora inyonensis</name>
    <dbReference type="NCBI Taxonomy" id="47866"/>
    <lineage>
        <taxon>Bacteria</taxon>
        <taxon>Bacillati</taxon>
        <taxon>Actinomycetota</taxon>
        <taxon>Actinomycetes</taxon>
        <taxon>Micromonosporales</taxon>
        <taxon>Micromonosporaceae</taxon>
        <taxon>Micromonospora</taxon>
    </lineage>
</organism>
<reference evidence="3" key="1">
    <citation type="submission" date="2016-06" db="EMBL/GenBank/DDBJ databases">
        <authorList>
            <person name="Varghese N."/>
        </authorList>
    </citation>
    <scope>NUCLEOTIDE SEQUENCE [LARGE SCALE GENOMIC DNA]</scope>
    <source>
        <strain evidence="3">DSM 46123</strain>
    </source>
</reference>
<sequence>MWRLLTRLDDGLLATVLAGWLLTRVKPVASRPHRYRTVIAIDGKTLRGARRPDGGQVHLLSALDTSTGIVLAQVTVAAKSNEIPAFGPLLDAVEAVLGSLAGVVFVADALHTQTGHAQQITARGAHLLLPAKANQPTLFRQVKALPWAQIPIGDQTRDRRHGRPETRTVKAVTLQTPGGISFPHAAQAVRITRTRTTSGKTSRETAYLVVSLPAADAQPADLQTWARPEWLIENQVHHVRDMTFREDLHQARTGTGPAIMATLRNTAIGYHRVNDDANIARATRRADRRPDDLIQAVTSRGLPGVCRFPCLGLWCDRGC</sequence>
<dbReference type="AlphaFoldDB" id="A0A1C6RLC2"/>
<dbReference type="STRING" id="47866.GA0074694_2191"/>
<dbReference type="EMBL" id="FMHU01000001">
    <property type="protein sequence ID" value="SCL17971.1"/>
    <property type="molecule type" value="Genomic_DNA"/>
</dbReference>
<dbReference type="InterPro" id="IPR047647">
    <property type="entry name" value="ISAs1_transpos"/>
</dbReference>
<name>A0A1C6RLC2_9ACTN</name>
<dbReference type="RefSeq" id="WP_245714737.1">
    <property type="nucleotide sequence ID" value="NZ_FMHU01000001.1"/>
</dbReference>
<dbReference type="GO" id="GO:0006313">
    <property type="term" value="P:DNA transposition"/>
    <property type="evidence" value="ECO:0007669"/>
    <property type="project" value="InterPro"/>
</dbReference>
<dbReference type="InterPro" id="IPR002559">
    <property type="entry name" value="Transposase_11"/>
</dbReference>
<dbReference type="Proteomes" id="UP000198906">
    <property type="component" value="Unassembled WGS sequence"/>
</dbReference>
<dbReference type="NCBIfam" id="NF033564">
    <property type="entry name" value="transpos_ISAs1"/>
    <property type="match status" value="1"/>
</dbReference>